<accession>A0AAE4ZA07</accession>
<evidence type="ECO:0000313" key="2">
    <source>
        <dbReference type="Proteomes" id="UP000702544"/>
    </source>
</evidence>
<evidence type="ECO:0000313" key="1">
    <source>
        <dbReference type="EMBL" id="NIR74841.1"/>
    </source>
</evidence>
<comment type="caution">
    <text evidence="1">The sequence shown here is derived from an EMBL/GenBank/DDBJ whole genome shotgun (WGS) entry which is preliminary data.</text>
</comment>
<sequence length="142" mass="15385">MAVVVAVIAGLFCIGYMVREPGDVEVAIEAPLEVSQGERFTIVVRVWNGAGKRRTLVDLDIADEYLNGIVIESSEPPFKDAMHVPIDNTLSYSFDIPIAAGEEAVVEFAAFAAHSGDFQGDIDFCIDSSVSCLSYPVRTLVR</sequence>
<reference evidence="1 2" key="1">
    <citation type="submission" date="2020-01" db="EMBL/GenBank/DDBJ databases">
        <title>Genomes assembled from Gulf of Kutch pelagic sediment metagenomes.</title>
        <authorList>
            <person name="Chandrashekar M."/>
            <person name="Mahajan M.S."/>
            <person name="Dave K.J."/>
            <person name="Vatsa P."/>
            <person name="Nathani N.M."/>
        </authorList>
    </citation>
    <scope>NUCLEOTIDE SEQUENCE [LARGE SCALE GENOMIC DNA]</scope>
    <source>
        <strain evidence="1">KS3-K002</strain>
    </source>
</reference>
<protein>
    <submittedName>
        <fullName evidence="1">Uncharacterized protein</fullName>
    </submittedName>
</protein>
<dbReference type="EMBL" id="JAACAK010000049">
    <property type="protein sequence ID" value="NIR74841.1"/>
    <property type="molecule type" value="Genomic_DNA"/>
</dbReference>
<gene>
    <name evidence="1" type="ORF">GWO12_06970</name>
</gene>
<organism evidence="1 2">
    <name type="scientific">Candidatus Kutchimonas denitrificans</name>
    <dbReference type="NCBI Taxonomy" id="3056748"/>
    <lineage>
        <taxon>Bacteria</taxon>
        <taxon>Pseudomonadati</taxon>
        <taxon>Gemmatimonadota</taxon>
        <taxon>Gemmatimonadia</taxon>
        <taxon>Candidatus Palauibacterales</taxon>
        <taxon>Candidatus Palauibacteraceae</taxon>
        <taxon>Candidatus Kutchimonas</taxon>
    </lineage>
</organism>
<dbReference type="Proteomes" id="UP000702544">
    <property type="component" value="Unassembled WGS sequence"/>
</dbReference>
<name>A0AAE4ZA07_9BACT</name>
<proteinExistence type="predicted"/>
<dbReference type="AlphaFoldDB" id="A0AAE4ZA07"/>